<dbReference type="Pfam" id="PF02627">
    <property type="entry name" value="CMD"/>
    <property type="match status" value="1"/>
</dbReference>
<sequence length="182" mass="20746">MKEVYTIFNETNAPDGARALLSRVRNQYGFVPNSLAEMAVSPQTLEAYLVLEDLVSRTSLTENERMIVMLTASCANECSYCVPEVSATARGHGLPDEVVSCIRNGTALENEKLEILRCFTEKLIYKKGWETDHDIQDFLTRGYTKRQMLEVVLLVSMKNIAIYCNHIMSPDLDEEFVSERWH</sequence>
<evidence type="ECO:0000259" key="1">
    <source>
        <dbReference type="Pfam" id="PF02627"/>
    </source>
</evidence>
<proteinExistence type="predicted"/>
<gene>
    <name evidence="2" type="ORF">MNBD_GAMMA12-1018</name>
</gene>
<feature type="domain" description="Carboxymuconolactone decarboxylase-like" evidence="1">
    <location>
        <begin position="52"/>
        <end position="100"/>
    </location>
</feature>
<dbReference type="SUPFAM" id="SSF69118">
    <property type="entry name" value="AhpD-like"/>
    <property type="match status" value="1"/>
</dbReference>
<dbReference type="InterPro" id="IPR029032">
    <property type="entry name" value="AhpD-like"/>
</dbReference>
<reference evidence="2" key="1">
    <citation type="submission" date="2018-06" db="EMBL/GenBank/DDBJ databases">
        <authorList>
            <person name="Zhirakovskaya E."/>
        </authorList>
    </citation>
    <scope>NUCLEOTIDE SEQUENCE</scope>
</reference>
<dbReference type="AlphaFoldDB" id="A0A3B0ZNJ8"/>
<dbReference type="Gene3D" id="1.20.1290.10">
    <property type="entry name" value="AhpD-like"/>
    <property type="match status" value="1"/>
</dbReference>
<dbReference type="PANTHER" id="PTHR35446:SF3">
    <property type="entry name" value="CMD DOMAIN-CONTAINING PROTEIN"/>
    <property type="match status" value="1"/>
</dbReference>
<accession>A0A3B0ZNJ8</accession>
<dbReference type="PANTHER" id="PTHR35446">
    <property type="entry name" value="SI:CH211-175M2.5"/>
    <property type="match status" value="1"/>
</dbReference>
<organism evidence="2">
    <name type="scientific">hydrothermal vent metagenome</name>
    <dbReference type="NCBI Taxonomy" id="652676"/>
    <lineage>
        <taxon>unclassified sequences</taxon>
        <taxon>metagenomes</taxon>
        <taxon>ecological metagenomes</taxon>
    </lineage>
</organism>
<dbReference type="GO" id="GO:0051920">
    <property type="term" value="F:peroxiredoxin activity"/>
    <property type="evidence" value="ECO:0007669"/>
    <property type="project" value="InterPro"/>
</dbReference>
<evidence type="ECO:0000313" key="2">
    <source>
        <dbReference type="EMBL" id="VAW82176.1"/>
    </source>
</evidence>
<dbReference type="InterPro" id="IPR003779">
    <property type="entry name" value="CMD-like"/>
</dbReference>
<dbReference type="EMBL" id="UOFL01000238">
    <property type="protein sequence ID" value="VAW82176.1"/>
    <property type="molecule type" value="Genomic_DNA"/>
</dbReference>
<protein>
    <recommendedName>
        <fullName evidence="1">Carboxymuconolactone decarboxylase-like domain-containing protein</fullName>
    </recommendedName>
</protein>
<name>A0A3B0ZNJ8_9ZZZZ</name>